<dbReference type="Proteomes" id="UP001152875">
    <property type="component" value="Unassembled WGS sequence"/>
</dbReference>
<dbReference type="PANTHER" id="PTHR22916:SF3">
    <property type="entry name" value="UDP-GLCNAC:BETAGAL BETA-1,3-N-ACETYLGLUCOSAMINYLTRANSFERASE-LIKE PROTEIN 1"/>
    <property type="match status" value="1"/>
</dbReference>
<dbReference type="Pfam" id="PF00535">
    <property type="entry name" value="Glycos_transf_2"/>
    <property type="match status" value="1"/>
</dbReference>
<dbReference type="AlphaFoldDB" id="A0A9X4RT84"/>
<feature type="domain" description="Glycosyltransferase 2-like" evidence="2">
    <location>
        <begin position="8"/>
        <end position="118"/>
    </location>
</feature>
<feature type="coiled-coil region" evidence="1">
    <location>
        <begin position="418"/>
        <end position="445"/>
    </location>
</feature>
<keyword evidence="3" id="KW-0808">Transferase</keyword>
<dbReference type="RefSeq" id="WP_277944508.1">
    <property type="nucleotide sequence ID" value="NZ_JANFMO010000012.1"/>
</dbReference>
<sequence>MMGQPTVSIICTVYNKAPWLERVIEGFLAQETNFEVEIILVDDYSTDSSRDIILSYQKQYPEKIQMILNEENQGISRTWVSACLQAKGKYIARCDGDDFWLDPHKLQKQVDLLEGHPEAKWSNTDFDIYDEDGQLVSRAGFASGSIPLADTYAKMLATRGFTMASTWLVERELMLEVNQELDLTTADDTFNLQLDLFQRTQLLFLPEATVAYTINQGSDSRPVDFAKIENRFQTLLETQKFYLDKYPASHYREMIDILLERNNTYELVLTKKERGLAQVGIQEVTIYFDKEGSEFCQENTLRYPLLKHDELRFSLPDNCQRVRIDLSEQPSFYSNVSLLSQKNQTSLLPVYTNGILVGDMVLFPQQDPQLIYETSSFYGTEFTLKYSACELDDLQSPDYVAKVLGERLVELQEKALEGERIEQQFRETEVLLNQQQKEIEKLTAMYNSVVGSRRWIIPTKIINCFRRKQ</sequence>
<dbReference type="InterPro" id="IPR001173">
    <property type="entry name" value="Glyco_trans_2-like"/>
</dbReference>
<dbReference type="CDD" id="cd00761">
    <property type="entry name" value="Glyco_tranf_GTA_type"/>
    <property type="match status" value="1"/>
</dbReference>
<dbReference type="EMBL" id="JANFMP010000009">
    <property type="protein sequence ID" value="MDG4526829.1"/>
    <property type="molecule type" value="Genomic_DNA"/>
</dbReference>
<dbReference type="PANTHER" id="PTHR22916">
    <property type="entry name" value="GLYCOSYLTRANSFERASE"/>
    <property type="match status" value="1"/>
</dbReference>
<protein>
    <submittedName>
        <fullName evidence="3">Glycosyltransferase</fullName>
        <ecNumber evidence="3">2.4.-.-</ecNumber>
    </submittedName>
</protein>
<dbReference type="SUPFAM" id="SSF53448">
    <property type="entry name" value="Nucleotide-diphospho-sugar transferases"/>
    <property type="match status" value="1"/>
</dbReference>
<evidence type="ECO:0000313" key="3">
    <source>
        <dbReference type="EMBL" id="MDG4526829.1"/>
    </source>
</evidence>
<evidence type="ECO:0000259" key="2">
    <source>
        <dbReference type="Pfam" id="PF00535"/>
    </source>
</evidence>
<comment type="caution">
    <text evidence="3">The sequence shown here is derived from an EMBL/GenBank/DDBJ whole genome shotgun (WGS) entry which is preliminary data.</text>
</comment>
<reference evidence="3" key="1">
    <citation type="submission" date="2022-07" db="EMBL/GenBank/DDBJ databases">
        <title>Whole Genome Sequencing of Streptococcus suis.</title>
        <authorList>
            <person name="Dai X."/>
            <person name="Huang J."/>
            <person name="Wang L."/>
        </authorList>
    </citation>
    <scope>NUCLEOTIDE SEQUENCE</scope>
    <source>
        <strain evidence="3">XNB2</strain>
    </source>
</reference>
<dbReference type="Gene3D" id="3.90.550.10">
    <property type="entry name" value="Spore Coat Polysaccharide Biosynthesis Protein SpsA, Chain A"/>
    <property type="match status" value="1"/>
</dbReference>
<dbReference type="EC" id="2.4.-.-" evidence="3"/>
<organism evidence="3 4">
    <name type="scientific">Streptococcus suis</name>
    <dbReference type="NCBI Taxonomy" id="1307"/>
    <lineage>
        <taxon>Bacteria</taxon>
        <taxon>Bacillati</taxon>
        <taxon>Bacillota</taxon>
        <taxon>Bacilli</taxon>
        <taxon>Lactobacillales</taxon>
        <taxon>Streptococcaceae</taxon>
        <taxon>Streptococcus</taxon>
    </lineage>
</organism>
<dbReference type="GO" id="GO:0016758">
    <property type="term" value="F:hexosyltransferase activity"/>
    <property type="evidence" value="ECO:0007669"/>
    <property type="project" value="UniProtKB-ARBA"/>
</dbReference>
<evidence type="ECO:0000256" key="1">
    <source>
        <dbReference type="SAM" id="Coils"/>
    </source>
</evidence>
<keyword evidence="1" id="KW-0175">Coiled coil</keyword>
<gene>
    <name evidence="3" type="ORF">NOL13_05325</name>
</gene>
<name>A0A9X4RT84_STRSU</name>
<accession>A0A9X4RT84</accession>
<proteinExistence type="predicted"/>
<dbReference type="InterPro" id="IPR029044">
    <property type="entry name" value="Nucleotide-diphossugar_trans"/>
</dbReference>
<keyword evidence="3" id="KW-0328">Glycosyltransferase</keyword>
<evidence type="ECO:0000313" key="4">
    <source>
        <dbReference type="Proteomes" id="UP001152875"/>
    </source>
</evidence>